<evidence type="ECO:0000313" key="7">
    <source>
        <dbReference type="EMBL" id="MBL0886229.1"/>
    </source>
</evidence>
<keyword evidence="2" id="KW-0645">Protease</keyword>
<sequence>MPLGWRARGTATTRIRRRMRGCPEMHPSTGRFPSERTVLQCCPRSRADHGAPPDEGGAMSDLQRHRPVTGRHRAAHRPADRAAATAQALTTTLSSPVRRGVLALAASGAFLSTLASPAGADTGNTESPAMALDLDALSAQAAEALRSGPAVAVPSGAKLDVEAASITVAVTPAPEPEPEPEPEPAAVPTASPAAPTPTAADLPPSAAGSAVVEVAMRYLGVPYLWGGTTPSGFDCSGFTWYVFQQIGIDLPRTSSEQQYAGTPVPASAAQPGDLIWSPGHIGIYAGDGMQIEAPSPGKSVRYTAIWQSSPTYIRIG</sequence>
<evidence type="ECO:0000256" key="3">
    <source>
        <dbReference type="ARBA" id="ARBA00022801"/>
    </source>
</evidence>
<evidence type="ECO:0000256" key="2">
    <source>
        <dbReference type="ARBA" id="ARBA00022670"/>
    </source>
</evidence>
<gene>
    <name evidence="7" type="ORF">HGK34_08085</name>
</gene>
<accession>A0ABS1LJ19</accession>
<dbReference type="InterPro" id="IPR000064">
    <property type="entry name" value="NLP_P60_dom"/>
</dbReference>
<proteinExistence type="inferred from homology"/>
<dbReference type="InterPro" id="IPR038765">
    <property type="entry name" value="Papain-like_cys_pep_sf"/>
</dbReference>
<evidence type="ECO:0000256" key="5">
    <source>
        <dbReference type="SAM" id="MobiDB-lite"/>
    </source>
</evidence>
<dbReference type="Pfam" id="PF00877">
    <property type="entry name" value="NLPC_P60"/>
    <property type="match status" value="1"/>
</dbReference>
<evidence type="ECO:0000259" key="6">
    <source>
        <dbReference type="PROSITE" id="PS51935"/>
    </source>
</evidence>
<feature type="region of interest" description="Disordered" evidence="5">
    <location>
        <begin position="172"/>
        <end position="204"/>
    </location>
</feature>
<dbReference type="PROSITE" id="PS51935">
    <property type="entry name" value="NLPC_P60"/>
    <property type="match status" value="1"/>
</dbReference>
<evidence type="ECO:0000256" key="1">
    <source>
        <dbReference type="ARBA" id="ARBA00007074"/>
    </source>
</evidence>
<dbReference type="Gene3D" id="3.90.1720.10">
    <property type="entry name" value="endopeptidase domain like (from Nostoc punctiforme)"/>
    <property type="match status" value="1"/>
</dbReference>
<feature type="region of interest" description="Disordered" evidence="5">
    <location>
        <begin position="44"/>
        <end position="64"/>
    </location>
</feature>
<dbReference type="EMBL" id="JABBYC010000009">
    <property type="protein sequence ID" value="MBL0886229.1"/>
    <property type="molecule type" value="Genomic_DNA"/>
</dbReference>
<feature type="domain" description="NlpC/P60" evidence="6">
    <location>
        <begin position="205"/>
        <end position="316"/>
    </location>
</feature>
<keyword evidence="3 7" id="KW-0378">Hydrolase</keyword>
<dbReference type="SUPFAM" id="SSF54001">
    <property type="entry name" value="Cysteine proteinases"/>
    <property type="match status" value="1"/>
</dbReference>
<evidence type="ECO:0000313" key="8">
    <source>
        <dbReference type="Proteomes" id="UP000675409"/>
    </source>
</evidence>
<dbReference type="PANTHER" id="PTHR47359:SF3">
    <property type="entry name" value="NLP_P60 DOMAIN-CONTAINING PROTEIN-RELATED"/>
    <property type="match status" value="1"/>
</dbReference>
<comment type="similarity">
    <text evidence="1">Belongs to the peptidase C40 family.</text>
</comment>
<comment type="caution">
    <text evidence="7">The sequence shown here is derived from an EMBL/GenBank/DDBJ whole genome shotgun (WGS) entry which is preliminary data.</text>
</comment>
<feature type="compositionally biased region" description="Low complexity" evidence="5">
    <location>
        <begin position="184"/>
        <end position="204"/>
    </location>
</feature>
<dbReference type="InterPro" id="IPR051794">
    <property type="entry name" value="PG_Endopeptidase_C40"/>
</dbReference>
<evidence type="ECO:0000256" key="4">
    <source>
        <dbReference type="ARBA" id="ARBA00022807"/>
    </source>
</evidence>
<reference evidence="7 8" key="1">
    <citation type="journal article" date="2021" name="Arch. Microbiol.">
        <title>Myceligenerans indicum sp. nov., an actinobacterium isolated from mangrove sediment of Sundarbans, India.</title>
        <authorList>
            <person name="Asha K."/>
            <person name="Bhadury P."/>
        </authorList>
    </citation>
    <scope>NUCLEOTIDE SEQUENCE [LARGE SCALE GENOMIC DNA]</scope>
    <source>
        <strain evidence="7 8">I2</strain>
    </source>
</reference>
<keyword evidence="8" id="KW-1185">Reference proteome</keyword>
<dbReference type="Proteomes" id="UP000675409">
    <property type="component" value="Unassembled WGS sequence"/>
</dbReference>
<keyword evidence="4" id="KW-0788">Thiol protease</keyword>
<organism evidence="7 8">
    <name type="scientific">Myceligenerans indicum</name>
    <dbReference type="NCBI Taxonomy" id="2593663"/>
    <lineage>
        <taxon>Bacteria</taxon>
        <taxon>Bacillati</taxon>
        <taxon>Actinomycetota</taxon>
        <taxon>Actinomycetes</taxon>
        <taxon>Micrococcales</taxon>
        <taxon>Promicromonosporaceae</taxon>
        <taxon>Myceligenerans</taxon>
    </lineage>
</organism>
<dbReference type="GO" id="GO:0016787">
    <property type="term" value="F:hydrolase activity"/>
    <property type="evidence" value="ECO:0007669"/>
    <property type="project" value="UniProtKB-KW"/>
</dbReference>
<name>A0ABS1LJ19_9MICO</name>
<protein>
    <submittedName>
        <fullName evidence="7">Glycoside hydrolase</fullName>
    </submittedName>
</protein>
<dbReference type="PANTHER" id="PTHR47359">
    <property type="entry name" value="PEPTIDOGLYCAN DL-ENDOPEPTIDASE CWLO"/>
    <property type="match status" value="1"/>
</dbReference>